<dbReference type="PRINTS" id="PR00090">
    <property type="entry name" value="RNGDIOXGNASE"/>
</dbReference>
<evidence type="ECO:0000259" key="7">
    <source>
        <dbReference type="PROSITE" id="PS51296"/>
    </source>
</evidence>
<keyword evidence="5" id="KW-0408">Iron</keyword>
<dbReference type="InterPro" id="IPR017941">
    <property type="entry name" value="Rieske_2Fe-2S"/>
</dbReference>
<evidence type="ECO:0000256" key="6">
    <source>
        <dbReference type="ARBA" id="ARBA00023014"/>
    </source>
</evidence>
<dbReference type="GO" id="GO:0051537">
    <property type="term" value="F:2 iron, 2 sulfur cluster binding"/>
    <property type="evidence" value="ECO:0007669"/>
    <property type="project" value="UniProtKB-KW"/>
</dbReference>
<keyword evidence="2" id="KW-0001">2Fe-2S</keyword>
<evidence type="ECO:0000256" key="1">
    <source>
        <dbReference type="ARBA" id="ARBA00001962"/>
    </source>
</evidence>
<dbReference type="EMBL" id="WHUT02000013">
    <property type="protein sequence ID" value="NUB46238.1"/>
    <property type="molecule type" value="Genomic_DNA"/>
</dbReference>
<sequence length="370" mass="41665">MLLDQCPETLPSRAYYDADWFRAEQSAIWAREWVYAGRLNDTALGTMRRVQVAGQNLILCRDDAGHVTAFHNTCRHRGAELCAEADRPLGRLITCPYHAWAYATDGRLVSVAHATPTADFRREDHALYPVQTKDWNGFLYLCLADDTPPFCPDAGTHALDNWPMRDLVTGHRMVTDLACNWKIFWENYNECLHCPGIHPELSDRVPVYRQGVMSAAETPTPPDGPVLKAGTSTWTVSGQPCGPEFPRLTAQERASGHNFVTLYPTMFIVAHVDHARAVSLVPLGPETTRLTAEWLFLPETLAQPGFDLAAVTDFATTVLTQDARACEMNQRGLRSSRHRTGRLMPQEFDIHNFHHWVLSRLEPGHINDRP</sequence>
<keyword evidence="9" id="KW-1185">Reference proteome</keyword>
<dbReference type="InterPro" id="IPR015879">
    <property type="entry name" value="Ring_hydroxy_dOase_asu_C_dom"/>
</dbReference>
<dbReference type="Pfam" id="PF00355">
    <property type="entry name" value="Rieske"/>
    <property type="match status" value="1"/>
</dbReference>
<evidence type="ECO:0000313" key="9">
    <source>
        <dbReference type="Proteomes" id="UP000484076"/>
    </source>
</evidence>
<dbReference type="RefSeq" id="WP_152828411.1">
    <property type="nucleotide sequence ID" value="NZ_WHUT02000013.1"/>
</dbReference>
<dbReference type="CDD" id="cd03469">
    <property type="entry name" value="Rieske_RO_Alpha_N"/>
    <property type="match status" value="1"/>
</dbReference>
<accession>A0A8X8H5V4</accession>
<dbReference type="AlphaFoldDB" id="A0A8X8H5V4"/>
<proteinExistence type="predicted"/>
<keyword evidence="8" id="KW-0223">Dioxygenase</keyword>
<evidence type="ECO:0000256" key="5">
    <source>
        <dbReference type="ARBA" id="ARBA00023004"/>
    </source>
</evidence>
<dbReference type="InterPro" id="IPR036922">
    <property type="entry name" value="Rieske_2Fe-2S_sf"/>
</dbReference>
<protein>
    <submittedName>
        <fullName evidence="8">Aromatic ring-hydroxylating dioxygenase subunit alpha</fullName>
    </submittedName>
</protein>
<feature type="domain" description="Rieske" evidence="7">
    <location>
        <begin position="34"/>
        <end position="141"/>
    </location>
</feature>
<dbReference type="Pfam" id="PF00848">
    <property type="entry name" value="Ring_hydroxyl_A"/>
    <property type="match status" value="1"/>
</dbReference>
<evidence type="ECO:0000256" key="2">
    <source>
        <dbReference type="ARBA" id="ARBA00022714"/>
    </source>
</evidence>
<dbReference type="PANTHER" id="PTHR43756:SF5">
    <property type="entry name" value="CHOLINE MONOOXYGENASE, CHLOROPLASTIC"/>
    <property type="match status" value="1"/>
</dbReference>
<comment type="cofactor">
    <cofactor evidence="1">
        <name>Fe cation</name>
        <dbReference type="ChEBI" id="CHEBI:24875"/>
    </cofactor>
</comment>
<evidence type="ECO:0000256" key="4">
    <source>
        <dbReference type="ARBA" id="ARBA00023002"/>
    </source>
</evidence>
<dbReference type="Proteomes" id="UP000484076">
    <property type="component" value="Unassembled WGS sequence"/>
</dbReference>
<keyword evidence="3" id="KW-0479">Metal-binding</keyword>
<dbReference type="PROSITE" id="PS51296">
    <property type="entry name" value="RIESKE"/>
    <property type="match status" value="1"/>
</dbReference>
<reference evidence="8" key="1">
    <citation type="submission" date="2020-05" db="EMBL/GenBank/DDBJ databases">
        <title>Fertoebacter nigrum gen. nov., sp. nov., a new member of the family Rhodobacteraceae.</title>
        <authorList>
            <person name="Szuroczki S."/>
            <person name="Abbaszade G."/>
            <person name="Buni D."/>
            <person name="Schumann P."/>
            <person name="Toth E."/>
        </authorList>
    </citation>
    <scope>NUCLEOTIDE SEQUENCE</scope>
    <source>
        <strain evidence="8">RG-N-1a</strain>
    </source>
</reference>
<dbReference type="Gene3D" id="3.90.380.10">
    <property type="entry name" value="Naphthalene 1,2-dioxygenase Alpha Subunit, Chain A, domain 1"/>
    <property type="match status" value="2"/>
</dbReference>
<dbReference type="PANTHER" id="PTHR43756">
    <property type="entry name" value="CHOLINE MONOOXYGENASE, CHLOROPLASTIC"/>
    <property type="match status" value="1"/>
</dbReference>
<name>A0A8X8H5V4_9RHOB</name>
<keyword evidence="6" id="KW-0411">Iron-sulfur</keyword>
<evidence type="ECO:0000256" key="3">
    <source>
        <dbReference type="ARBA" id="ARBA00022723"/>
    </source>
</evidence>
<dbReference type="SUPFAM" id="SSF50022">
    <property type="entry name" value="ISP domain"/>
    <property type="match status" value="1"/>
</dbReference>
<dbReference type="Gene3D" id="2.102.10.10">
    <property type="entry name" value="Rieske [2Fe-2S] iron-sulphur domain"/>
    <property type="match status" value="1"/>
</dbReference>
<dbReference type="GO" id="GO:0051213">
    <property type="term" value="F:dioxygenase activity"/>
    <property type="evidence" value="ECO:0007669"/>
    <property type="project" value="UniProtKB-KW"/>
</dbReference>
<comment type="caution">
    <text evidence="8">The sequence shown here is derived from an EMBL/GenBank/DDBJ whole genome shotgun (WGS) entry which is preliminary data.</text>
</comment>
<evidence type="ECO:0000313" key="8">
    <source>
        <dbReference type="EMBL" id="NUB46238.1"/>
    </source>
</evidence>
<gene>
    <name evidence="8" type="ORF">GEU84_017745</name>
</gene>
<dbReference type="InterPro" id="IPR001663">
    <property type="entry name" value="Rng_hydr_dOase-A"/>
</dbReference>
<dbReference type="GO" id="GO:0005506">
    <property type="term" value="F:iron ion binding"/>
    <property type="evidence" value="ECO:0007669"/>
    <property type="project" value="InterPro"/>
</dbReference>
<dbReference type="SUPFAM" id="SSF55961">
    <property type="entry name" value="Bet v1-like"/>
    <property type="match status" value="1"/>
</dbReference>
<organism evidence="8 9">
    <name type="scientific">Fertoeibacter niger</name>
    <dbReference type="NCBI Taxonomy" id="2656921"/>
    <lineage>
        <taxon>Bacteria</taxon>
        <taxon>Pseudomonadati</taxon>
        <taxon>Pseudomonadota</taxon>
        <taxon>Alphaproteobacteria</taxon>
        <taxon>Rhodobacterales</taxon>
        <taxon>Paracoccaceae</taxon>
        <taxon>Fertoeibacter</taxon>
    </lineage>
</organism>
<keyword evidence="4" id="KW-0560">Oxidoreductase</keyword>